<dbReference type="GO" id="GO:0016020">
    <property type="term" value="C:membrane"/>
    <property type="evidence" value="ECO:0007669"/>
    <property type="project" value="UniProtKB-SubCell"/>
</dbReference>
<reference evidence="8" key="1">
    <citation type="journal article" date="2017" name="Genome Biol.">
        <title>Comparative genomics reveals high biological diversity and specific adaptations in the industrially and medically important fungal genus Aspergillus.</title>
        <authorList>
            <person name="de Vries R.P."/>
            <person name="Riley R."/>
            <person name="Wiebenga A."/>
            <person name="Aguilar-Osorio G."/>
            <person name="Amillis S."/>
            <person name="Uchima C.A."/>
            <person name="Anderluh G."/>
            <person name="Asadollahi M."/>
            <person name="Askin M."/>
            <person name="Barry K."/>
            <person name="Battaglia E."/>
            <person name="Bayram O."/>
            <person name="Benocci T."/>
            <person name="Braus-Stromeyer S.A."/>
            <person name="Caldana C."/>
            <person name="Canovas D."/>
            <person name="Cerqueira G.C."/>
            <person name="Chen F."/>
            <person name="Chen W."/>
            <person name="Choi C."/>
            <person name="Clum A."/>
            <person name="Dos Santos R.A."/>
            <person name="Damasio A.R."/>
            <person name="Diallinas G."/>
            <person name="Emri T."/>
            <person name="Fekete E."/>
            <person name="Flipphi M."/>
            <person name="Freyberg S."/>
            <person name="Gallo A."/>
            <person name="Gournas C."/>
            <person name="Habgood R."/>
            <person name="Hainaut M."/>
            <person name="Harispe M.L."/>
            <person name="Henrissat B."/>
            <person name="Hilden K.S."/>
            <person name="Hope R."/>
            <person name="Hossain A."/>
            <person name="Karabika E."/>
            <person name="Karaffa L."/>
            <person name="Karanyi Z."/>
            <person name="Krasevec N."/>
            <person name="Kuo A."/>
            <person name="Kusch H."/>
            <person name="LaButti K."/>
            <person name="Lagendijk E.L."/>
            <person name="Lapidus A."/>
            <person name="Levasseur A."/>
            <person name="Lindquist E."/>
            <person name="Lipzen A."/>
            <person name="Logrieco A.F."/>
            <person name="MacCabe A."/>
            <person name="Maekelae M.R."/>
            <person name="Malavazi I."/>
            <person name="Melin P."/>
            <person name="Meyer V."/>
            <person name="Mielnichuk N."/>
            <person name="Miskei M."/>
            <person name="Molnar A.P."/>
            <person name="Mule G."/>
            <person name="Ngan C.Y."/>
            <person name="Orejas M."/>
            <person name="Orosz E."/>
            <person name="Ouedraogo J.P."/>
            <person name="Overkamp K.M."/>
            <person name="Park H.-S."/>
            <person name="Perrone G."/>
            <person name="Piumi F."/>
            <person name="Punt P.J."/>
            <person name="Ram A.F."/>
            <person name="Ramon A."/>
            <person name="Rauscher S."/>
            <person name="Record E."/>
            <person name="Riano-Pachon D.M."/>
            <person name="Robert V."/>
            <person name="Roehrig J."/>
            <person name="Ruller R."/>
            <person name="Salamov A."/>
            <person name="Salih N.S."/>
            <person name="Samson R.A."/>
            <person name="Sandor E."/>
            <person name="Sanguinetti M."/>
            <person name="Schuetze T."/>
            <person name="Sepcic K."/>
            <person name="Shelest E."/>
            <person name="Sherlock G."/>
            <person name="Sophianopoulou V."/>
            <person name="Squina F.M."/>
            <person name="Sun H."/>
            <person name="Susca A."/>
            <person name="Todd R.B."/>
            <person name="Tsang A."/>
            <person name="Unkles S.E."/>
            <person name="van de Wiele N."/>
            <person name="van Rossen-Uffink D."/>
            <person name="Oliveira J.V."/>
            <person name="Vesth T.C."/>
            <person name="Visser J."/>
            <person name="Yu J.-H."/>
            <person name="Zhou M."/>
            <person name="Andersen M.R."/>
            <person name="Archer D.B."/>
            <person name="Baker S.E."/>
            <person name="Benoit I."/>
            <person name="Brakhage A.A."/>
            <person name="Braus G.H."/>
            <person name="Fischer R."/>
            <person name="Frisvad J.C."/>
            <person name="Goldman G.H."/>
            <person name="Houbraken J."/>
            <person name="Oakley B."/>
            <person name="Pocsi I."/>
            <person name="Scazzocchio C."/>
            <person name="Seiboth B."/>
            <person name="vanKuyk P.A."/>
            <person name="Wortman J."/>
            <person name="Dyer P.S."/>
            <person name="Grigoriev I.V."/>
        </authorList>
    </citation>
    <scope>NUCLEOTIDE SEQUENCE [LARGE SCALE GENOMIC DNA]</scope>
    <source>
        <strain evidence="8">CBS 583.65</strain>
    </source>
</reference>
<dbReference type="VEuPathDB" id="FungiDB:ASPVEDRAFT_86910"/>
<evidence type="ECO:0000256" key="2">
    <source>
        <dbReference type="ARBA" id="ARBA00022692"/>
    </source>
</evidence>
<comment type="subcellular location">
    <subcellularLocation>
        <location evidence="1">Membrane</location>
        <topology evidence="1">Single-pass membrane protein</topology>
    </subcellularLocation>
</comment>
<evidence type="ECO:0000313" key="8">
    <source>
        <dbReference type="Proteomes" id="UP000184073"/>
    </source>
</evidence>
<accession>A0A1L9PVL1</accession>
<name>A0A1L9PVL1_ASPVE</name>
<dbReference type="EMBL" id="KV878133">
    <property type="protein sequence ID" value="OJJ05567.1"/>
    <property type="molecule type" value="Genomic_DNA"/>
</dbReference>
<evidence type="ECO:0000313" key="7">
    <source>
        <dbReference type="EMBL" id="OJJ05567.1"/>
    </source>
</evidence>
<evidence type="ECO:0000256" key="6">
    <source>
        <dbReference type="SAM" id="Phobius"/>
    </source>
</evidence>
<dbReference type="PANTHER" id="PTHR15549:SF26">
    <property type="entry name" value="AXIAL BUDDING PATTERN PROTEIN 2-RELATED"/>
    <property type="match status" value="1"/>
</dbReference>
<dbReference type="InterPro" id="IPR051694">
    <property type="entry name" value="Immunoregulatory_rcpt-like"/>
</dbReference>
<sequence length="256" mass="26774">MTDFDTGPPYGFYLRHNGSCPESQIQCSSQAQWSDDYGEWFNCCPEDTVCVDNTCCPSTSGCKTAIESDPHCANNQTWDLYEQGGGFFCCEQGTIGYVNSGLEVGGEQASGVACAEHWMQGDNYDLLTALAKGTPSPTPTPSSSASASATPTPTSDSDSGSGHSKTAAIVGGVVGGVVGGLAGLGLIIGLVWYVRRRRRQQGQVQAADPALPTASQGAPVNEYKGAFGELPDTHVRSELSGSPNQMAHELPAEPAR</sequence>
<dbReference type="RefSeq" id="XP_040671329.1">
    <property type="nucleotide sequence ID" value="XM_040817935.1"/>
</dbReference>
<keyword evidence="3 6" id="KW-1133">Transmembrane helix</keyword>
<organism evidence="7 8">
    <name type="scientific">Aspergillus versicolor CBS 583.65</name>
    <dbReference type="NCBI Taxonomy" id="1036611"/>
    <lineage>
        <taxon>Eukaryota</taxon>
        <taxon>Fungi</taxon>
        <taxon>Dikarya</taxon>
        <taxon>Ascomycota</taxon>
        <taxon>Pezizomycotina</taxon>
        <taxon>Eurotiomycetes</taxon>
        <taxon>Eurotiomycetidae</taxon>
        <taxon>Eurotiales</taxon>
        <taxon>Aspergillaceae</taxon>
        <taxon>Aspergillus</taxon>
        <taxon>Aspergillus subgen. Nidulantes</taxon>
    </lineage>
</organism>
<keyword evidence="8" id="KW-1185">Reference proteome</keyword>
<evidence type="ECO:0000256" key="4">
    <source>
        <dbReference type="ARBA" id="ARBA00023136"/>
    </source>
</evidence>
<dbReference type="STRING" id="1036611.A0A1L9PVL1"/>
<gene>
    <name evidence="7" type="ORF">ASPVEDRAFT_86910</name>
</gene>
<feature type="compositionally biased region" description="Low complexity" evidence="5">
    <location>
        <begin position="141"/>
        <end position="164"/>
    </location>
</feature>
<dbReference type="PANTHER" id="PTHR15549">
    <property type="entry name" value="PAIRED IMMUNOGLOBULIN-LIKE TYPE 2 RECEPTOR"/>
    <property type="match status" value="1"/>
</dbReference>
<protein>
    <submittedName>
        <fullName evidence="7">Uncharacterized protein</fullName>
    </submittedName>
</protein>
<evidence type="ECO:0000256" key="3">
    <source>
        <dbReference type="ARBA" id="ARBA00022989"/>
    </source>
</evidence>
<feature type="region of interest" description="Disordered" evidence="5">
    <location>
        <begin position="129"/>
        <end position="164"/>
    </location>
</feature>
<feature type="region of interest" description="Disordered" evidence="5">
    <location>
        <begin position="203"/>
        <end position="256"/>
    </location>
</feature>
<dbReference type="OrthoDB" id="4779287at2759"/>
<dbReference type="AlphaFoldDB" id="A0A1L9PVL1"/>
<keyword evidence="4 6" id="KW-0472">Membrane</keyword>
<dbReference type="Proteomes" id="UP000184073">
    <property type="component" value="Unassembled WGS sequence"/>
</dbReference>
<evidence type="ECO:0000256" key="1">
    <source>
        <dbReference type="ARBA" id="ARBA00004167"/>
    </source>
</evidence>
<dbReference type="GO" id="GO:0071944">
    <property type="term" value="C:cell periphery"/>
    <property type="evidence" value="ECO:0007669"/>
    <property type="project" value="UniProtKB-ARBA"/>
</dbReference>
<evidence type="ECO:0000256" key="5">
    <source>
        <dbReference type="SAM" id="MobiDB-lite"/>
    </source>
</evidence>
<feature type="transmembrane region" description="Helical" evidence="6">
    <location>
        <begin position="167"/>
        <end position="194"/>
    </location>
</feature>
<keyword evidence="2 6" id="KW-0812">Transmembrane</keyword>
<proteinExistence type="predicted"/>
<dbReference type="GeneID" id="63733446"/>